<dbReference type="Proteomes" id="UP000596192">
    <property type="component" value="Chromosome"/>
</dbReference>
<evidence type="ECO:0000256" key="4">
    <source>
        <dbReference type="ARBA" id="ARBA00022692"/>
    </source>
</evidence>
<dbReference type="SUPFAM" id="SSF56935">
    <property type="entry name" value="Porins"/>
    <property type="match status" value="1"/>
</dbReference>
<evidence type="ECO:0000259" key="12">
    <source>
        <dbReference type="Pfam" id="PF00593"/>
    </source>
</evidence>
<keyword evidence="5 9" id="KW-0798">TonB box</keyword>
<organism evidence="14 15">
    <name type="scientific">Azotobacter chroococcum</name>
    <dbReference type="NCBI Taxonomy" id="353"/>
    <lineage>
        <taxon>Bacteria</taxon>
        <taxon>Pseudomonadati</taxon>
        <taxon>Pseudomonadota</taxon>
        <taxon>Gammaproteobacteria</taxon>
        <taxon>Pseudomonadales</taxon>
        <taxon>Pseudomonadaceae</taxon>
        <taxon>Azotobacter</taxon>
    </lineage>
</organism>
<evidence type="ECO:0000256" key="11">
    <source>
        <dbReference type="SAM" id="SignalP"/>
    </source>
</evidence>
<evidence type="ECO:0000313" key="15">
    <source>
        <dbReference type="Proteomes" id="UP000596192"/>
    </source>
</evidence>
<evidence type="ECO:0000256" key="10">
    <source>
        <dbReference type="SAM" id="MobiDB-lite"/>
    </source>
</evidence>
<reference evidence="14 15" key="1">
    <citation type="submission" date="2020-12" db="EMBL/GenBank/DDBJ databases">
        <title>Genomic Analysis and Response surface optimization of nitrogen-fixing conditions for A. chroococcum strain HR1, Isolation from rhizosphere soil.</title>
        <authorList>
            <person name="Li J."/>
            <person name="Yang H."/>
            <person name="Liu H."/>
            <person name="Wang C."/>
            <person name="Tian Y."/>
            <person name="Lu X.Y."/>
        </authorList>
    </citation>
    <scope>NUCLEOTIDE SEQUENCE [LARGE SCALE GENOMIC DNA]</scope>
    <source>
        <strain evidence="14 15">HR1</strain>
    </source>
</reference>
<feature type="domain" description="TonB-dependent receptor plug" evidence="13">
    <location>
        <begin position="42"/>
        <end position="145"/>
    </location>
</feature>
<dbReference type="Pfam" id="PF00593">
    <property type="entry name" value="TonB_dep_Rec_b-barrel"/>
    <property type="match status" value="1"/>
</dbReference>
<feature type="region of interest" description="Disordered" evidence="10">
    <location>
        <begin position="266"/>
        <end position="297"/>
    </location>
</feature>
<sequence length="682" mass="75206">MKRHPLVWTLGLSLVPAVWASEPVELQSTVVSASALAKKPHEMTTPAEVLEGDELIRRREATLGETLEGLPGVRSASFGAGVGRPLIRGQQGARVKMLNDGVDTLDASSVSPDHAVTSEPLLAERIEVLKGPATLLYGGGAIGGVVNTIDKRVPTYVPENGYEGELELRANSVANEGSGVFGITAGSGNFAVRVEGVKRQADDYEIHGSPSKQEGSYNDTDTFSLGASFVGERGYLGVAYSEQDNRYGLLGHQHADCHLDGAAWHCGDEHEDEDEDEEHAGEEHEGEEHDEHEGEGVPYVDLRQYRWDLRGELADPLPGFELARLRVAHSDYRHEEIEGGKVDTRFDNDASDARLELTHQPLFGWRGVLGGQTLRRDFEATGEEAYVPPTITRNHALFLLEEYTAGAWRYELGLRHEWQDIEAEGRPDKSHRGTSFSAGAVWTFAPEYSLGFSLSRSQRLPSAEELYADGPHAATRTVELGDPGLDEETSHNAELTLRKFAGRTTFSLTLYRNQVDDYIYAADTGRDIGSSYREIEYRQEDALFTGAEGEVRFQASDATAVTLFGDRVRGKLLDGGGDLPRIPAGRLGVRLDHGFTPSLDGQLEFYRVNHQQRLADFETETSGYSMLGTSLTYHGALRHADYQIYLKGDNLLDQKIRDHSSFIKDDVVQPGRNLTLGMRMTF</sequence>
<evidence type="ECO:0000259" key="13">
    <source>
        <dbReference type="Pfam" id="PF07715"/>
    </source>
</evidence>
<dbReference type="GO" id="GO:0044718">
    <property type="term" value="P:siderophore transmembrane transport"/>
    <property type="evidence" value="ECO:0007669"/>
    <property type="project" value="TreeGrafter"/>
</dbReference>
<feature type="compositionally biased region" description="Acidic residues" evidence="10">
    <location>
        <begin position="269"/>
        <end position="280"/>
    </location>
</feature>
<feature type="signal peptide" evidence="11">
    <location>
        <begin position="1"/>
        <end position="20"/>
    </location>
</feature>
<dbReference type="InterPro" id="IPR000531">
    <property type="entry name" value="Beta-barrel_TonB"/>
</dbReference>
<feature type="chain" id="PRO_5042825103" evidence="11">
    <location>
        <begin position="21"/>
        <end position="682"/>
    </location>
</feature>
<protein>
    <submittedName>
        <fullName evidence="14">TonB-dependent receptor</fullName>
    </submittedName>
</protein>
<dbReference type="InterPro" id="IPR037066">
    <property type="entry name" value="Plug_dom_sf"/>
</dbReference>
<name>A0AAP9YF93_9GAMM</name>
<evidence type="ECO:0000313" key="14">
    <source>
        <dbReference type="EMBL" id="QQE89844.1"/>
    </source>
</evidence>
<evidence type="ECO:0000256" key="9">
    <source>
        <dbReference type="RuleBase" id="RU003357"/>
    </source>
</evidence>
<dbReference type="RefSeq" id="WP_198867413.1">
    <property type="nucleotide sequence ID" value="NZ_CP066310.1"/>
</dbReference>
<gene>
    <name evidence="14" type="ORF">GKQ51_05820</name>
</gene>
<dbReference type="Gene3D" id="2.170.130.10">
    <property type="entry name" value="TonB-dependent receptor, plug domain"/>
    <property type="match status" value="1"/>
</dbReference>
<feature type="compositionally biased region" description="Basic and acidic residues" evidence="10">
    <location>
        <begin position="281"/>
        <end position="295"/>
    </location>
</feature>
<evidence type="ECO:0000256" key="6">
    <source>
        <dbReference type="ARBA" id="ARBA00023136"/>
    </source>
</evidence>
<dbReference type="PROSITE" id="PS52016">
    <property type="entry name" value="TONB_DEPENDENT_REC_3"/>
    <property type="match status" value="1"/>
</dbReference>
<dbReference type="InterPro" id="IPR012910">
    <property type="entry name" value="Plug_dom"/>
</dbReference>
<evidence type="ECO:0000256" key="1">
    <source>
        <dbReference type="ARBA" id="ARBA00004571"/>
    </source>
</evidence>
<keyword evidence="2 8" id="KW-0813">Transport</keyword>
<feature type="domain" description="TonB-dependent receptor-like beta-barrel" evidence="12">
    <location>
        <begin position="301"/>
        <end position="651"/>
    </location>
</feature>
<dbReference type="InterPro" id="IPR036942">
    <property type="entry name" value="Beta-barrel_TonB_sf"/>
</dbReference>
<dbReference type="Pfam" id="PF07715">
    <property type="entry name" value="Plug"/>
    <property type="match status" value="1"/>
</dbReference>
<evidence type="ECO:0000256" key="7">
    <source>
        <dbReference type="ARBA" id="ARBA00023237"/>
    </source>
</evidence>
<dbReference type="PANTHER" id="PTHR30069">
    <property type="entry name" value="TONB-DEPENDENT OUTER MEMBRANE RECEPTOR"/>
    <property type="match status" value="1"/>
</dbReference>
<dbReference type="EMBL" id="CP066310">
    <property type="protein sequence ID" value="QQE89844.1"/>
    <property type="molecule type" value="Genomic_DNA"/>
</dbReference>
<evidence type="ECO:0000256" key="3">
    <source>
        <dbReference type="ARBA" id="ARBA00022452"/>
    </source>
</evidence>
<comment type="similarity">
    <text evidence="8 9">Belongs to the TonB-dependent receptor family.</text>
</comment>
<dbReference type="GO" id="GO:0015344">
    <property type="term" value="F:siderophore uptake transmembrane transporter activity"/>
    <property type="evidence" value="ECO:0007669"/>
    <property type="project" value="TreeGrafter"/>
</dbReference>
<proteinExistence type="inferred from homology"/>
<keyword evidence="4 8" id="KW-0812">Transmembrane</keyword>
<keyword evidence="7 8" id="KW-0998">Cell outer membrane</keyword>
<dbReference type="Gene3D" id="2.40.170.20">
    <property type="entry name" value="TonB-dependent receptor, beta-barrel domain"/>
    <property type="match status" value="1"/>
</dbReference>
<accession>A0AAP9YF93</accession>
<comment type="subcellular location">
    <subcellularLocation>
        <location evidence="1 8">Cell outer membrane</location>
        <topology evidence="1 8">Multi-pass membrane protein</topology>
    </subcellularLocation>
</comment>
<evidence type="ECO:0000256" key="8">
    <source>
        <dbReference type="PROSITE-ProRule" id="PRU01360"/>
    </source>
</evidence>
<evidence type="ECO:0000256" key="5">
    <source>
        <dbReference type="ARBA" id="ARBA00023077"/>
    </source>
</evidence>
<keyword evidence="14" id="KW-0675">Receptor</keyword>
<dbReference type="InterPro" id="IPR039426">
    <property type="entry name" value="TonB-dep_rcpt-like"/>
</dbReference>
<dbReference type="AlphaFoldDB" id="A0AAP9YF93"/>
<keyword evidence="3 8" id="KW-1134">Transmembrane beta strand</keyword>
<dbReference type="GO" id="GO:0009279">
    <property type="term" value="C:cell outer membrane"/>
    <property type="evidence" value="ECO:0007669"/>
    <property type="project" value="UniProtKB-SubCell"/>
</dbReference>
<keyword evidence="11" id="KW-0732">Signal</keyword>
<dbReference type="PANTHER" id="PTHR30069:SF40">
    <property type="entry name" value="TONB-DEPENDENT RECEPTOR NMB0964-RELATED"/>
    <property type="match status" value="1"/>
</dbReference>
<keyword evidence="6 8" id="KW-0472">Membrane</keyword>
<evidence type="ECO:0000256" key="2">
    <source>
        <dbReference type="ARBA" id="ARBA00022448"/>
    </source>
</evidence>